<organism evidence="1 2">
    <name type="scientific">Claviceps africana</name>
    <dbReference type="NCBI Taxonomy" id="83212"/>
    <lineage>
        <taxon>Eukaryota</taxon>
        <taxon>Fungi</taxon>
        <taxon>Dikarya</taxon>
        <taxon>Ascomycota</taxon>
        <taxon>Pezizomycotina</taxon>
        <taxon>Sordariomycetes</taxon>
        <taxon>Hypocreomycetidae</taxon>
        <taxon>Hypocreales</taxon>
        <taxon>Clavicipitaceae</taxon>
        <taxon>Claviceps</taxon>
    </lineage>
</organism>
<keyword evidence="2" id="KW-1185">Reference proteome</keyword>
<dbReference type="Proteomes" id="UP000811619">
    <property type="component" value="Unassembled WGS sequence"/>
</dbReference>
<comment type="caution">
    <text evidence="1">The sequence shown here is derived from an EMBL/GenBank/DDBJ whole genome shotgun (WGS) entry which is preliminary data.</text>
</comment>
<dbReference type="EMBL" id="SRPY01000331">
    <property type="protein sequence ID" value="KAG5925848.1"/>
    <property type="molecule type" value="Genomic_DNA"/>
</dbReference>
<protein>
    <submittedName>
        <fullName evidence="1">Uncharacterized protein</fullName>
    </submittedName>
</protein>
<sequence>MIKVADDTTETESYNMKNLGVMNANGATRSPMPWEHHYVLPWPQIDQDRGAAHRFQRLKLGSQSPG</sequence>
<accession>A0A8K0NGI4</accession>
<evidence type="ECO:0000313" key="2">
    <source>
        <dbReference type="Proteomes" id="UP000811619"/>
    </source>
</evidence>
<gene>
    <name evidence="1" type="ORF">E4U42_003886</name>
</gene>
<dbReference type="AlphaFoldDB" id="A0A8K0NGI4"/>
<proteinExistence type="predicted"/>
<name>A0A8K0NGI4_9HYPO</name>
<evidence type="ECO:0000313" key="1">
    <source>
        <dbReference type="EMBL" id="KAG5925848.1"/>
    </source>
</evidence>
<reference evidence="1" key="1">
    <citation type="journal article" date="2020" name="bioRxiv">
        <title>Whole genome comparisons of ergot fungi reveals the divergence and evolution of species within the genus Claviceps are the result of varying mechanisms driving genome evolution and host range expansion.</title>
        <authorList>
            <person name="Wyka S.A."/>
            <person name="Mondo S.J."/>
            <person name="Liu M."/>
            <person name="Dettman J."/>
            <person name="Nalam V."/>
            <person name="Broders K.D."/>
        </authorList>
    </citation>
    <scope>NUCLEOTIDE SEQUENCE</scope>
    <source>
        <strain evidence="1">CCC 489</strain>
    </source>
</reference>
<dbReference type="OrthoDB" id="10254221at2759"/>